<dbReference type="Proteomes" id="UP000254664">
    <property type="component" value="Unassembled WGS sequence"/>
</dbReference>
<proteinExistence type="predicted"/>
<dbReference type="AlphaFoldDB" id="A0A381J9M8"/>
<gene>
    <name evidence="1" type="ORF">NCTC9836_01444</name>
    <name evidence="2" type="ORF">NCTC9836_01456</name>
</gene>
<reference evidence="1 3" key="1">
    <citation type="submission" date="2018-06" db="EMBL/GenBank/DDBJ databases">
        <authorList>
            <consortium name="Pathogen Informatics"/>
            <person name="Doyle S."/>
        </authorList>
    </citation>
    <scope>NUCLEOTIDE SEQUENCE [LARGE SCALE GENOMIC DNA]</scope>
    <source>
        <strain evidence="1 3">NCTC9836</strain>
    </source>
</reference>
<dbReference type="EMBL" id="UFWZ01000001">
    <property type="protein sequence ID" value="SUY47117.1"/>
    <property type="molecule type" value="Genomic_DNA"/>
</dbReference>
<organism evidence="1 3">
    <name type="scientific">Clostridium putrefaciens</name>
    <dbReference type="NCBI Taxonomy" id="99675"/>
    <lineage>
        <taxon>Bacteria</taxon>
        <taxon>Bacillati</taxon>
        <taxon>Bacillota</taxon>
        <taxon>Clostridia</taxon>
        <taxon>Eubacteriales</taxon>
        <taxon>Clostridiaceae</taxon>
        <taxon>Clostridium</taxon>
    </lineage>
</organism>
<name>A0A381J9M8_9CLOT</name>
<accession>A0A381J9M8</accession>
<protein>
    <submittedName>
        <fullName evidence="1">Uncharacterized protein</fullName>
    </submittedName>
</protein>
<keyword evidence="3" id="KW-1185">Reference proteome</keyword>
<sequence>MYNVSLNENGLTFKEIEKKFIRWFVMKTAVF</sequence>
<dbReference type="EMBL" id="UFWZ01000001">
    <property type="protein sequence ID" value="SUY47129.1"/>
    <property type="molecule type" value="Genomic_DNA"/>
</dbReference>
<evidence type="ECO:0000313" key="1">
    <source>
        <dbReference type="EMBL" id="SUY47117.1"/>
    </source>
</evidence>
<evidence type="ECO:0000313" key="2">
    <source>
        <dbReference type="EMBL" id="SUY47129.1"/>
    </source>
</evidence>
<evidence type="ECO:0000313" key="3">
    <source>
        <dbReference type="Proteomes" id="UP000254664"/>
    </source>
</evidence>